<dbReference type="GO" id="GO:0000145">
    <property type="term" value="C:exocyst"/>
    <property type="evidence" value="ECO:0007669"/>
    <property type="project" value="InterPro"/>
</dbReference>
<protein>
    <recommendedName>
        <fullName evidence="4">Exocyst subunit Exo70 family protein</fullName>
    </recommendedName>
</protein>
<dbReference type="Proteomes" id="UP001314263">
    <property type="component" value="Unassembled WGS sequence"/>
</dbReference>
<reference evidence="7 8" key="1">
    <citation type="submission" date="2023-10" db="EMBL/GenBank/DDBJ databases">
        <authorList>
            <person name="Maclean D."/>
            <person name="Macfadyen A."/>
        </authorList>
    </citation>
    <scope>NUCLEOTIDE SEQUENCE [LARGE SCALE GENOMIC DNA]</scope>
</reference>
<dbReference type="AlphaFoldDB" id="A0AAV1HYY1"/>
<keyword evidence="2 4" id="KW-0813">Transport</keyword>
<dbReference type="GO" id="GO:0006887">
    <property type="term" value="P:exocytosis"/>
    <property type="evidence" value="ECO:0007669"/>
    <property type="project" value="UniProtKB-KW"/>
</dbReference>
<feature type="coiled-coil region" evidence="5">
    <location>
        <begin position="51"/>
        <end position="85"/>
    </location>
</feature>
<name>A0AAV1HYY1_9CHLO</name>
<evidence type="ECO:0000256" key="4">
    <source>
        <dbReference type="RuleBase" id="RU365026"/>
    </source>
</evidence>
<dbReference type="Gene3D" id="1.20.1280.170">
    <property type="entry name" value="Exocyst complex component Exo70"/>
    <property type="match status" value="1"/>
</dbReference>
<comment type="similarity">
    <text evidence="1 4">Belongs to the EXO70 family.</text>
</comment>
<proteinExistence type="inferred from homology"/>
<dbReference type="InterPro" id="IPR004140">
    <property type="entry name" value="Exo70"/>
</dbReference>
<gene>
    <name evidence="7" type="ORF">CVIRNUC_002896</name>
</gene>
<comment type="function">
    <text evidence="4">Component of the exocyst complex.</text>
</comment>
<keyword evidence="5" id="KW-0175">Coiled coil</keyword>
<organism evidence="7 8">
    <name type="scientific">Coccomyxa viridis</name>
    <dbReference type="NCBI Taxonomy" id="1274662"/>
    <lineage>
        <taxon>Eukaryota</taxon>
        <taxon>Viridiplantae</taxon>
        <taxon>Chlorophyta</taxon>
        <taxon>core chlorophytes</taxon>
        <taxon>Trebouxiophyceae</taxon>
        <taxon>Trebouxiophyceae incertae sedis</taxon>
        <taxon>Coccomyxaceae</taxon>
        <taxon>Coccomyxa</taxon>
    </lineage>
</organism>
<keyword evidence="4" id="KW-0653">Protein transport</keyword>
<dbReference type="Pfam" id="PF20669">
    <property type="entry name" value="Exo70_N"/>
    <property type="match status" value="1"/>
</dbReference>
<keyword evidence="3 4" id="KW-0268">Exocytosis</keyword>
<dbReference type="InterPro" id="IPR046364">
    <property type="entry name" value="Exo70_C"/>
</dbReference>
<evidence type="ECO:0000256" key="5">
    <source>
        <dbReference type="SAM" id="Coils"/>
    </source>
</evidence>
<dbReference type="GO" id="GO:0015031">
    <property type="term" value="P:protein transport"/>
    <property type="evidence" value="ECO:0007669"/>
    <property type="project" value="UniProtKB-KW"/>
</dbReference>
<evidence type="ECO:0000259" key="6">
    <source>
        <dbReference type="Pfam" id="PF03081"/>
    </source>
</evidence>
<dbReference type="InterPro" id="IPR016159">
    <property type="entry name" value="Cullin_repeat-like_dom_sf"/>
</dbReference>
<evidence type="ECO:0000313" key="8">
    <source>
        <dbReference type="Proteomes" id="UP001314263"/>
    </source>
</evidence>
<dbReference type="PANTHER" id="PTHR12542:SF41">
    <property type="entry name" value="EXOCYST COMPLEX COMPONENT 7"/>
    <property type="match status" value="1"/>
</dbReference>
<dbReference type="PANTHER" id="PTHR12542">
    <property type="entry name" value="EXOCYST COMPLEX PROTEIN EXO70"/>
    <property type="match status" value="1"/>
</dbReference>
<accession>A0AAV1HYY1</accession>
<dbReference type="GO" id="GO:0005546">
    <property type="term" value="F:phosphatidylinositol-4,5-bisphosphate binding"/>
    <property type="evidence" value="ECO:0007669"/>
    <property type="project" value="InterPro"/>
</dbReference>
<sequence length="659" mass="71730">MMAYTAETAQVRAAQLREGLAWSQSLMREFNSALDGYCAHLTDLKMAVAGVAQRTQSLRTAQANIKRARDEVEEMLGHLDTARQVEATILAGPHPNLAAFLKALARLEASTAFLAQHRQVPTADSALSSATALQRDAMRLALDDFLATLKQQAAVPAAPNWGGSTASSLSPTTAYTPKEGGRLELDEDDVPVVISPAVAAHLRSLADVLLRNGESGAFKAYVEVRRGMVEKALAGLLNAASGAEEVRGALVSRIAEWVAALKLLVGMLRAEHRAALSVWPSEYTAAEPAFNEVVSRSVVAATHAGAFIVASKRMPEKVFGLLDMQEQVEAALASMAATLESSSASNILADFTQLAAMIRQEARATLEEFEVSITRDSVKHPPPDGTVHPLAAYTLSFLKRLFGFEATIDTLFSDEENEAAALAAARRGEAMARRQQDGINEAAADAVRGAVGHMLRVLMENLETKSRTYKNKALAALFLMNNVHYIVKAVESSEALSVVGPDWIERHKDLIEQYGEEYQEMSWGSLMSAVGEGVSGEKRAWAQDRAGIKERWRQISTALTELRDTQSAWTIPDASLRANMKDAVAEDFVPLYKMFMERYNPDAANFTKNPDKYVKFSVQDVTRLIMEDLFEAKEKDSVATTKGATHFVRQISEAPSSNG</sequence>
<dbReference type="SUPFAM" id="SSF74788">
    <property type="entry name" value="Cullin repeat-like"/>
    <property type="match status" value="1"/>
</dbReference>
<dbReference type="EMBL" id="CAUYUE010000004">
    <property type="protein sequence ID" value="CAK0761818.1"/>
    <property type="molecule type" value="Genomic_DNA"/>
</dbReference>
<comment type="caution">
    <text evidence="7">The sequence shown here is derived from an EMBL/GenBank/DDBJ whole genome shotgun (WGS) entry which is preliminary data.</text>
</comment>
<evidence type="ECO:0000256" key="3">
    <source>
        <dbReference type="ARBA" id="ARBA00022483"/>
    </source>
</evidence>
<keyword evidence="8" id="KW-1185">Reference proteome</keyword>
<feature type="domain" description="Exocyst complex subunit Exo70 C-terminal" evidence="6">
    <location>
        <begin position="260"/>
        <end position="625"/>
    </location>
</feature>
<dbReference type="Pfam" id="PF03081">
    <property type="entry name" value="Exo70_C"/>
    <property type="match status" value="1"/>
</dbReference>
<evidence type="ECO:0000256" key="2">
    <source>
        <dbReference type="ARBA" id="ARBA00022448"/>
    </source>
</evidence>
<evidence type="ECO:0000256" key="1">
    <source>
        <dbReference type="ARBA" id="ARBA00006756"/>
    </source>
</evidence>
<evidence type="ECO:0000313" key="7">
    <source>
        <dbReference type="EMBL" id="CAK0761818.1"/>
    </source>
</evidence>